<name>A0A974SR07_9RHOO</name>
<evidence type="ECO:0000313" key="3">
    <source>
        <dbReference type="EMBL" id="QRJ64814.1"/>
    </source>
</evidence>
<evidence type="ECO:0000256" key="2">
    <source>
        <dbReference type="ARBA" id="ARBA00022679"/>
    </source>
</evidence>
<dbReference type="AlphaFoldDB" id="A0A974SR07"/>
<proteinExistence type="predicted"/>
<organism evidence="3 4">
    <name type="scientific">Azospira restricta</name>
    <dbReference type="NCBI Taxonomy" id="404405"/>
    <lineage>
        <taxon>Bacteria</taxon>
        <taxon>Pseudomonadati</taxon>
        <taxon>Pseudomonadota</taxon>
        <taxon>Betaproteobacteria</taxon>
        <taxon>Rhodocyclales</taxon>
        <taxon>Rhodocyclaceae</taxon>
        <taxon>Azospira</taxon>
    </lineage>
</organism>
<dbReference type="GO" id="GO:0008713">
    <property type="term" value="F:ADP-heptose-lipopolysaccharide heptosyltransferase activity"/>
    <property type="evidence" value="ECO:0007669"/>
    <property type="project" value="TreeGrafter"/>
</dbReference>
<accession>A0A974SR07</accession>
<dbReference type="GO" id="GO:0009244">
    <property type="term" value="P:lipopolysaccharide core region biosynthetic process"/>
    <property type="evidence" value="ECO:0007669"/>
    <property type="project" value="TreeGrafter"/>
</dbReference>
<dbReference type="InterPro" id="IPR002201">
    <property type="entry name" value="Glyco_trans_9"/>
</dbReference>
<dbReference type="SUPFAM" id="SSF53756">
    <property type="entry name" value="UDP-Glycosyltransferase/glycogen phosphorylase"/>
    <property type="match status" value="1"/>
</dbReference>
<dbReference type="InterPro" id="IPR051199">
    <property type="entry name" value="LPS_LOS_Heptosyltrfase"/>
</dbReference>
<dbReference type="RefSeq" id="WP_203388342.1">
    <property type="nucleotide sequence ID" value="NZ_CP064781.1"/>
</dbReference>
<gene>
    <name evidence="3" type="ORF">IWH25_05565</name>
</gene>
<dbReference type="EMBL" id="CP064781">
    <property type="protein sequence ID" value="QRJ64814.1"/>
    <property type="molecule type" value="Genomic_DNA"/>
</dbReference>
<dbReference type="Proteomes" id="UP000663444">
    <property type="component" value="Chromosome"/>
</dbReference>
<dbReference type="PANTHER" id="PTHR30160">
    <property type="entry name" value="TETRAACYLDISACCHARIDE 4'-KINASE-RELATED"/>
    <property type="match status" value="1"/>
</dbReference>
<evidence type="ECO:0000313" key="4">
    <source>
        <dbReference type="Proteomes" id="UP000663444"/>
    </source>
</evidence>
<keyword evidence="4" id="KW-1185">Reference proteome</keyword>
<evidence type="ECO:0000256" key="1">
    <source>
        <dbReference type="ARBA" id="ARBA00022676"/>
    </source>
</evidence>
<dbReference type="Gene3D" id="3.40.50.2000">
    <property type="entry name" value="Glycogen Phosphorylase B"/>
    <property type="match status" value="1"/>
</dbReference>
<evidence type="ECO:0008006" key="5">
    <source>
        <dbReference type="Google" id="ProtNLM"/>
    </source>
</evidence>
<dbReference type="Pfam" id="PF01075">
    <property type="entry name" value="Glyco_transf_9"/>
    <property type="match status" value="1"/>
</dbReference>
<sequence length="340" mass="38864">MNSAATIAARGEARIALVAFSSLGDGLIYVMMAENLRLNGYRVTYFGNIAHQLRHWLPQLDIQPYPAADRFDETLAGFDLVIMSPPQFLRERMDEPTTEAMRKKWLLICQKTPKGWRHDHTERVRNNCDERTFEALRDLLDCSGPIRFRDFDTESVVDITLHYMREKMHLAHLTRHVAVTPPAGLQHRRHRQRIVVSPDSAWPVKKNWPPRSFMNLCHALRERGYDPKIVVAPANHDYWAKLPGNVFETPVFPGIDQLAAYLYESGAVIANDSGNGHLASFLGVPVVTLYRKRNPHFHWRPAWGPGAVVCPRLTLPWFGEPLWKPFLGTRAILAALHKVT</sequence>
<reference evidence="3" key="1">
    <citation type="submission" date="2020-11" db="EMBL/GenBank/DDBJ databases">
        <title>Azospira restricta DSM 18626 genome sequence.</title>
        <authorList>
            <person name="Moe W.M."/>
        </authorList>
    </citation>
    <scope>NUCLEOTIDE SEQUENCE</scope>
    <source>
        <strain evidence="3">DSM 18626</strain>
    </source>
</reference>
<dbReference type="PANTHER" id="PTHR30160:SF23">
    <property type="match status" value="1"/>
</dbReference>
<keyword evidence="2" id="KW-0808">Transferase</keyword>
<keyword evidence="1" id="KW-0328">Glycosyltransferase</keyword>
<protein>
    <recommendedName>
        <fullName evidence="5">ADP-heptose:LPS heptosyltransferase</fullName>
    </recommendedName>
</protein>
<dbReference type="KEGG" id="ares:IWH25_05565"/>
<dbReference type="GO" id="GO:0005829">
    <property type="term" value="C:cytosol"/>
    <property type="evidence" value="ECO:0007669"/>
    <property type="project" value="TreeGrafter"/>
</dbReference>